<proteinExistence type="predicted"/>
<evidence type="ECO:0000256" key="3">
    <source>
        <dbReference type="ARBA" id="ARBA00022719"/>
    </source>
</evidence>
<accession>Q1J2Y9</accession>
<dbReference type="GO" id="GO:0048038">
    <property type="term" value="F:quinone binding"/>
    <property type="evidence" value="ECO:0007669"/>
    <property type="project" value="UniProtKB-KW"/>
</dbReference>
<evidence type="ECO:0000313" key="9">
    <source>
        <dbReference type="Proteomes" id="UP000002431"/>
    </source>
</evidence>
<evidence type="ECO:0000259" key="7">
    <source>
        <dbReference type="Pfam" id="PF07992"/>
    </source>
</evidence>
<dbReference type="InterPro" id="IPR015904">
    <property type="entry name" value="Sulphide_quinone_reductase"/>
</dbReference>
<keyword evidence="2" id="KW-0285">Flavoprotein</keyword>
<dbReference type="Proteomes" id="UP000002431">
    <property type="component" value="Plasmid pDGEO01"/>
</dbReference>
<feature type="domain" description="FAD/NAD(P)-binding" evidence="7">
    <location>
        <begin position="4"/>
        <end position="116"/>
    </location>
</feature>
<evidence type="ECO:0000256" key="6">
    <source>
        <dbReference type="ARBA" id="ARBA00023002"/>
    </source>
</evidence>
<keyword evidence="4" id="KW-0274">FAD</keyword>
<sequence>MHHQVVIVGGGTGGITAAARLRRADPKLSVAVIEPNDKHYYQPFWTLVGAGIVPKEASERPEASVMPKGVTWIRNRVEALEPERNAVRLSTGEEVTYEQLIVAPGLQIDWGKVKGLPEALGKDGVCSIYDYQQAERTWEMIRSFQGGQAIFTAPATPVKCGGAPQKIMFLAEETFEQNGVRARSEVHFYTGGAVIFGVKEIAAALEKVKARKGLEYHYKHDLREIRPQTREAVFCRVTDDGMQEVVVKYDLLHVTPPMSAPDFVKESPLALQEGPLKGWLAVDHSTLQSTVYPNVFGLGDVIGAPNAKTGAAIRKQAPVVVENLLAYRRHQASLPKAYDGYGSCPLVTGRGKLILAEFNYKNEMTPSFPFDQAKERYDMYLLKRYGLPFMYWNMMLRGLA</sequence>
<geneLocation type="plasmid" evidence="8 9">
    <name>pDGEO01</name>
</geneLocation>
<dbReference type="SUPFAM" id="SSF51905">
    <property type="entry name" value="FAD/NAD(P)-binding domain"/>
    <property type="match status" value="2"/>
</dbReference>
<keyword evidence="3" id="KW-0874">Quinone</keyword>
<evidence type="ECO:0000313" key="8">
    <source>
        <dbReference type="EMBL" id="ABF44145.1"/>
    </source>
</evidence>
<dbReference type="eggNOG" id="COG0446">
    <property type="taxonomic scope" value="Bacteria"/>
</dbReference>
<keyword evidence="9" id="KW-1185">Reference proteome</keyword>
<dbReference type="Gene3D" id="3.50.50.60">
    <property type="entry name" value="FAD/NAD(P)-binding domain"/>
    <property type="match status" value="2"/>
</dbReference>
<protein>
    <submittedName>
        <fullName evidence="8">FAD-dependent pyridine nucleotide-disulfide oxidoreductase</fullName>
    </submittedName>
</protein>
<dbReference type="PRINTS" id="PR00469">
    <property type="entry name" value="PNDRDTASEII"/>
</dbReference>
<keyword evidence="8" id="KW-0614">Plasmid</keyword>
<keyword evidence="6" id="KW-0560">Oxidoreductase</keyword>
<dbReference type="AlphaFoldDB" id="Q1J2Y9"/>
<dbReference type="PANTHER" id="PTHR10632">
    <property type="entry name" value="SULFIDE:QUINONE OXIDOREDUCTASE"/>
    <property type="match status" value="1"/>
</dbReference>
<name>Q1J2Y9_DEIGD</name>
<evidence type="ECO:0000256" key="1">
    <source>
        <dbReference type="ARBA" id="ARBA00001974"/>
    </source>
</evidence>
<dbReference type="RefSeq" id="WP_011525859.1">
    <property type="nucleotide sequence ID" value="NC_008010.2"/>
</dbReference>
<dbReference type="PRINTS" id="PR00368">
    <property type="entry name" value="FADPNR"/>
</dbReference>
<dbReference type="GO" id="GO:0070221">
    <property type="term" value="P:sulfide oxidation, using sulfide:quinone oxidoreductase"/>
    <property type="evidence" value="ECO:0007669"/>
    <property type="project" value="TreeGrafter"/>
</dbReference>
<dbReference type="InterPro" id="IPR023753">
    <property type="entry name" value="FAD/NAD-binding_dom"/>
</dbReference>
<evidence type="ECO:0000256" key="4">
    <source>
        <dbReference type="ARBA" id="ARBA00022827"/>
    </source>
</evidence>
<dbReference type="HOGENOM" id="CLU_030742_2_0_0"/>
<dbReference type="KEGG" id="dge:Dgeo_2712"/>
<dbReference type="GO" id="GO:0071949">
    <property type="term" value="F:FAD binding"/>
    <property type="evidence" value="ECO:0007669"/>
    <property type="project" value="TreeGrafter"/>
</dbReference>
<gene>
    <name evidence="8" type="ordered locus">Dgeo_2712</name>
</gene>
<organism evidence="8 9">
    <name type="scientific">Deinococcus geothermalis (strain DSM 11300 / CIP 105573 / AG-3a)</name>
    <dbReference type="NCBI Taxonomy" id="319795"/>
    <lineage>
        <taxon>Bacteria</taxon>
        <taxon>Thermotogati</taxon>
        <taxon>Deinococcota</taxon>
        <taxon>Deinococci</taxon>
        <taxon>Deinococcales</taxon>
        <taxon>Deinococcaceae</taxon>
        <taxon>Deinococcus</taxon>
    </lineage>
</organism>
<dbReference type="InterPro" id="IPR036188">
    <property type="entry name" value="FAD/NAD-bd_sf"/>
</dbReference>
<evidence type="ECO:0000256" key="2">
    <source>
        <dbReference type="ARBA" id="ARBA00022630"/>
    </source>
</evidence>
<keyword evidence="5" id="KW-0809">Transit peptide</keyword>
<reference evidence="8" key="1">
    <citation type="submission" date="2006-04" db="EMBL/GenBank/DDBJ databases">
        <title>Complete sequence of plasmid1 pDGEO01 of Deinococcus geothermalis DSM 11300.</title>
        <authorList>
            <consortium name="US DOE Joint Genome Institute"/>
            <person name="Copeland A."/>
            <person name="Lucas S."/>
            <person name="Lapidus A."/>
            <person name="Barry K."/>
            <person name="Detter J.C."/>
            <person name="Glavina del Rio T."/>
            <person name="Hammon N."/>
            <person name="Israni S."/>
            <person name="Dalin E."/>
            <person name="Tice H."/>
            <person name="Pitluck S."/>
            <person name="Brettin T."/>
            <person name="Bruce D."/>
            <person name="Han C."/>
            <person name="Tapia R."/>
            <person name="Saunders E."/>
            <person name="Gilna P."/>
            <person name="Schmutz J."/>
            <person name="Larimer F."/>
            <person name="Land M."/>
            <person name="Hauser L."/>
            <person name="Kyrpides N."/>
            <person name="Kim E."/>
            <person name="Daly M.J."/>
            <person name="Fredrickson J.K."/>
            <person name="Makarova K.S."/>
            <person name="Gaidamakova E.K."/>
            <person name="Zhai M."/>
            <person name="Richardson P."/>
        </authorList>
    </citation>
    <scope>NUCLEOTIDE SEQUENCE</scope>
    <source>
        <strain evidence="8">DSM 11300</strain>
        <plasmid evidence="8">pDGEO01</plasmid>
    </source>
</reference>
<dbReference type="EMBL" id="CP000358">
    <property type="protein sequence ID" value="ABF44145.1"/>
    <property type="molecule type" value="Genomic_DNA"/>
</dbReference>
<dbReference type="Pfam" id="PF07992">
    <property type="entry name" value="Pyr_redox_2"/>
    <property type="match status" value="1"/>
</dbReference>
<dbReference type="PANTHER" id="PTHR10632:SF2">
    <property type="entry name" value="SULFIDE:QUINONE OXIDOREDUCTASE, MITOCHONDRIAL"/>
    <property type="match status" value="1"/>
</dbReference>
<evidence type="ECO:0000256" key="5">
    <source>
        <dbReference type="ARBA" id="ARBA00022946"/>
    </source>
</evidence>
<comment type="cofactor">
    <cofactor evidence="1">
        <name>FAD</name>
        <dbReference type="ChEBI" id="CHEBI:57692"/>
    </cofactor>
</comment>
<dbReference type="FunFam" id="3.50.50.60:FF:000034">
    <property type="entry name" value="sulfide:quinone oxidoreductase, mitochondrial"/>
    <property type="match status" value="1"/>
</dbReference>
<dbReference type="GO" id="GO:0070224">
    <property type="term" value="F:sulfide:quinone oxidoreductase activity"/>
    <property type="evidence" value="ECO:0007669"/>
    <property type="project" value="TreeGrafter"/>
</dbReference>